<dbReference type="PANTHER" id="PTHR10443">
    <property type="entry name" value="MICROSOMAL DIPEPTIDASE"/>
    <property type="match status" value="1"/>
</dbReference>
<dbReference type="GO" id="GO:0070573">
    <property type="term" value="F:metallodipeptidase activity"/>
    <property type="evidence" value="ECO:0007669"/>
    <property type="project" value="InterPro"/>
</dbReference>
<evidence type="ECO:0000313" key="5">
    <source>
        <dbReference type="Proteomes" id="UP000290037"/>
    </source>
</evidence>
<evidence type="ECO:0000256" key="1">
    <source>
        <dbReference type="SAM" id="SignalP"/>
    </source>
</evidence>
<reference evidence="4" key="1">
    <citation type="submission" date="2016-11" db="EMBL/GenBank/DDBJ databases">
        <authorList>
            <person name="Varghese N."/>
            <person name="Submissions S."/>
        </authorList>
    </citation>
    <scope>NUCLEOTIDE SEQUENCE [LARGE SCALE GENOMIC DNA]</scope>
    <source>
        <strain evidence="4">DSM 19859</strain>
    </source>
</reference>
<evidence type="ECO:0000313" key="4">
    <source>
        <dbReference type="Proteomes" id="UP000184240"/>
    </source>
</evidence>
<dbReference type="SUPFAM" id="SSF51556">
    <property type="entry name" value="Metallo-dependent hydrolases"/>
    <property type="match status" value="1"/>
</dbReference>
<dbReference type="STRING" id="573501.SAMN04487999_1270"/>
<dbReference type="InterPro" id="IPR008257">
    <property type="entry name" value="Pept_M19"/>
</dbReference>
<dbReference type="EMBL" id="FQXT01000002">
    <property type="protein sequence ID" value="SHH88396.1"/>
    <property type="molecule type" value="Genomic_DNA"/>
</dbReference>
<name>A0A1M5WLK3_9FLAO</name>
<dbReference type="PANTHER" id="PTHR10443:SF12">
    <property type="entry name" value="DIPEPTIDASE"/>
    <property type="match status" value="1"/>
</dbReference>
<keyword evidence="1" id="KW-0732">Signal</keyword>
<accession>A0A1M5WLK3</accession>
<reference evidence="2 5" key="3">
    <citation type="submission" date="2018-07" db="EMBL/GenBank/DDBJ databases">
        <title>Leeuwenhoekiella genomics.</title>
        <authorList>
            <person name="Tahon G."/>
            <person name="Willems A."/>
        </authorList>
    </citation>
    <scope>NUCLEOTIDE SEQUENCE [LARGE SCALE GENOMIC DNA]</scope>
    <source>
        <strain evidence="2 5">LMG 24856</strain>
    </source>
</reference>
<dbReference type="Gene3D" id="3.20.20.140">
    <property type="entry name" value="Metal-dependent hydrolases"/>
    <property type="match status" value="1"/>
</dbReference>
<keyword evidence="5" id="KW-1185">Reference proteome</keyword>
<dbReference type="CDD" id="cd01301">
    <property type="entry name" value="rDP_like"/>
    <property type="match status" value="1"/>
</dbReference>
<dbReference type="Proteomes" id="UP000184240">
    <property type="component" value="Unassembled WGS sequence"/>
</dbReference>
<evidence type="ECO:0000313" key="3">
    <source>
        <dbReference type="EMBL" id="SHH88396.1"/>
    </source>
</evidence>
<reference evidence="3" key="2">
    <citation type="submission" date="2016-11" db="EMBL/GenBank/DDBJ databases">
        <authorList>
            <person name="Jaros S."/>
            <person name="Januszkiewicz K."/>
            <person name="Wedrychowicz H."/>
        </authorList>
    </citation>
    <scope>NUCLEOTIDE SEQUENCE [LARGE SCALE GENOMIC DNA]</scope>
    <source>
        <strain evidence="3">DSM 19859</strain>
    </source>
</reference>
<feature type="signal peptide" evidence="1">
    <location>
        <begin position="1"/>
        <end position="18"/>
    </location>
</feature>
<sequence>MRYLLVLLLAVVACKQTAQEPESTMDYKQIHDSAVFIDTHNDMLTKMVEDSLMLDSDLTGITHSDLSRMRGSGLDAQFFSVWSDGTLEAPFDYANRQIDSLDAVIARNPDTMLKATNTATIQEAVAQQKLAALIGVEGGHHIENSLDKLDSLFARGVRYMTLTWNNSTAWATSATDEWEIEGARNSEGKKGLTAFGKEVVQSMNRLGMLVDVSHIGVQTFWDVMEETTKPVIASHSSALALHTHPRNLNDEQLKAIAKNNGVVQVNFYSAFIDSTFTRKHEAFMLKHQDKQNSLVAAGLNDYAVKAALYRQFPQEAEALRAPFEVLMQHIYYIVDLVGVDYVGIGSDFDGISFPPQQLDDVIGYPLITKALVEKGYSQEDIHKILGGNLLRVLKANEVKL</sequence>
<dbReference type="InterPro" id="IPR032466">
    <property type="entry name" value="Metal_Hydrolase"/>
</dbReference>
<evidence type="ECO:0000313" key="2">
    <source>
        <dbReference type="EMBL" id="RXG31421.1"/>
    </source>
</evidence>
<dbReference type="OrthoDB" id="9804920at2"/>
<dbReference type="Pfam" id="PF01244">
    <property type="entry name" value="Peptidase_M19"/>
    <property type="match status" value="1"/>
</dbReference>
<dbReference type="AlphaFoldDB" id="A0A1M5WLK3"/>
<feature type="chain" id="PRO_5013064860" evidence="1">
    <location>
        <begin position="19"/>
        <end position="400"/>
    </location>
</feature>
<dbReference type="PROSITE" id="PS51365">
    <property type="entry name" value="RENAL_DIPEPTIDASE_2"/>
    <property type="match status" value="1"/>
</dbReference>
<dbReference type="RefSeq" id="WP_072981419.1">
    <property type="nucleotide sequence ID" value="NZ_FQXT01000002.1"/>
</dbReference>
<proteinExistence type="predicted"/>
<organism evidence="3 4">
    <name type="scientific">Leeuwenhoekiella palythoae</name>
    <dbReference type="NCBI Taxonomy" id="573501"/>
    <lineage>
        <taxon>Bacteria</taxon>
        <taxon>Pseudomonadati</taxon>
        <taxon>Bacteroidota</taxon>
        <taxon>Flavobacteriia</taxon>
        <taxon>Flavobacteriales</taxon>
        <taxon>Flavobacteriaceae</taxon>
        <taxon>Leeuwenhoekiella</taxon>
    </lineage>
</organism>
<dbReference type="GO" id="GO:0006508">
    <property type="term" value="P:proteolysis"/>
    <property type="evidence" value="ECO:0007669"/>
    <property type="project" value="InterPro"/>
</dbReference>
<dbReference type="EMBL" id="QOVN01000001">
    <property type="protein sequence ID" value="RXG31421.1"/>
    <property type="molecule type" value="Genomic_DNA"/>
</dbReference>
<dbReference type="Proteomes" id="UP000290037">
    <property type="component" value="Unassembled WGS sequence"/>
</dbReference>
<gene>
    <name evidence="2" type="ORF">DSM01_562</name>
    <name evidence="3" type="ORF">SAMN04487999_1270</name>
</gene>
<protein>
    <submittedName>
        <fullName evidence="3">Membrane dipeptidase</fullName>
    </submittedName>
</protein>